<sequence>MSVSDQQRQQLRRISTQLSEILDSSQTLGGSDGELAEIEAALSTLNSKMTALRDRKLLEFYNPDFAGDFRNILPCSPISGYFNPIAPDLRIWQEQDRVYAEGCFGKIHEGPPDCVHGGIISAVYDQVLAFAALANKLPSLTASLTVKYRKPTPLLKPVRFTTWLEKRKDRHIIIHGECHSGDMLLSSAEGLFIMYKKNSTGN</sequence>
<comment type="catalytic activity">
    <reaction evidence="21">
        <text>decanoyl-CoA + H2O = decanoate + CoA + H(+)</text>
        <dbReference type="Rhea" id="RHEA:40059"/>
        <dbReference type="ChEBI" id="CHEBI:15377"/>
        <dbReference type="ChEBI" id="CHEBI:15378"/>
        <dbReference type="ChEBI" id="CHEBI:27689"/>
        <dbReference type="ChEBI" id="CHEBI:57287"/>
        <dbReference type="ChEBI" id="CHEBI:61430"/>
    </reaction>
    <physiologicalReaction direction="left-to-right" evidence="21">
        <dbReference type="Rhea" id="RHEA:40060"/>
    </physiologicalReaction>
</comment>
<dbReference type="Gene3D" id="3.10.129.10">
    <property type="entry name" value="Hotdog Thioesterase"/>
    <property type="match status" value="1"/>
</dbReference>
<accession>A0A2S4HHN4</accession>
<evidence type="ECO:0000256" key="2">
    <source>
        <dbReference type="ARBA" id="ARBA00004496"/>
    </source>
</evidence>
<comment type="catalytic activity">
    <reaction evidence="22">
        <text>dodecanoyl-CoA + H2O = dodecanoate + CoA + H(+)</text>
        <dbReference type="Rhea" id="RHEA:30135"/>
        <dbReference type="ChEBI" id="CHEBI:15377"/>
        <dbReference type="ChEBI" id="CHEBI:15378"/>
        <dbReference type="ChEBI" id="CHEBI:18262"/>
        <dbReference type="ChEBI" id="CHEBI:57287"/>
        <dbReference type="ChEBI" id="CHEBI:57375"/>
    </reaction>
    <physiologicalReaction direction="left-to-right" evidence="22">
        <dbReference type="Rhea" id="RHEA:30136"/>
    </physiologicalReaction>
</comment>
<comment type="catalytic activity">
    <reaction evidence="19">
        <text>octanoyl-CoA + H2O = octanoate + CoA + H(+)</text>
        <dbReference type="Rhea" id="RHEA:30143"/>
        <dbReference type="ChEBI" id="CHEBI:15377"/>
        <dbReference type="ChEBI" id="CHEBI:15378"/>
        <dbReference type="ChEBI" id="CHEBI:25646"/>
        <dbReference type="ChEBI" id="CHEBI:57287"/>
        <dbReference type="ChEBI" id="CHEBI:57386"/>
    </reaction>
    <physiologicalReaction direction="left-to-right" evidence="19">
        <dbReference type="Rhea" id="RHEA:30144"/>
    </physiologicalReaction>
</comment>
<evidence type="ECO:0000256" key="4">
    <source>
        <dbReference type="ARBA" id="ARBA00022475"/>
    </source>
</evidence>
<evidence type="ECO:0000256" key="18">
    <source>
        <dbReference type="ARBA" id="ARBA00043210"/>
    </source>
</evidence>
<evidence type="ECO:0000256" key="8">
    <source>
        <dbReference type="ARBA" id="ARBA00022832"/>
    </source>
</evidence>
<evidence type="ECO:0000256" key="10">
    <source>
        <dbReference type="ARBA" id="ARBA00023098"/>
    </source>
</evidence>
<reference evidence="25 26" key="1">
    <citation type="submission" date="2018-01" db="EMBL/GenBank/DDBJ databases">
        <authorList>
            <person name="Yu X.-D."/>
        </authorList>
    </citation>
    <scope>NUCLEOTIDE SEQUENCE [LARGE SCALE GENOMIC DNA]</scope>
    <source>
        <strain evidence="25 26">ZX-21</strain>
    </source>
</reference>
<dbReference type="SUPFAM" id="SSF54637">
    <property type="entry name" value="Thioesterase/thiol ester dehydrase-isomerase"/>
    <property type="match status" value="1"/>
</dbReference>
<keyword evidence="12" id="KW-0966">Cell projection</keyword>
<comment type="subcellular location">
    <subcellularLocation>
        <location evidence="3">Cell projection</location>
        <location evidence="3">Ruffle membrane</location>
    </subcellularLocation>
    <subcellularLocation>
        <location evidence="2">Cytoplasm</location>
    </subcellularLocation>
    <subcellularLocation>
        <location evidence="1">Membrane</location>
        <topology evidence="1">Peripheral membrane protein</topology>
    </subcellularLocation>
</comment>
<keyword evidence="9" id="KW-0809">Transit peptide</keyword>
<organism evidence="25 26">
    <name type="scientific">Zhongshania marina</name>
    <dbReference type="NCBI Taxonomy" id="2304603"/>
    <lineage>
        <taxon>Bacteria</taxon>
        <taxon>Pseudomonadati</taxon>
        <taxon>Pseudomonadota</taxon>
        <taxon>Gammaproteobacteria</taxon>
        <taxon>Cellvibrionales</taxon>
        <taxon>Spongiibacteraceae</taxon>
        <taxon>Zhongshania</taxon>
    </lineage>
</organism>
<feature type="domain" description="Thioesterase" evidence="24">
    <location>
        <begin position="115"/>
        <end position="184"/>
    </location>
</feature>
<keyword evidence="4" id="KW-1003">Cell membrane</keyword>
<evidence type="ECO:0000256" key="19">
    <source>
        <dbReference type="ARBA" id="ARBA00047588"/>
    </source>
</evidence>
<comment type="similarity">
    <text evidence="15">Belongs to the THEM4/THEM5 thioesterase family.</text>
</comment>
<dbReference type="CDD" id="cd03443">
    <property type="entry name" value="PaaI_thioesterase"/>
    <property type="match status" value="1"/>
</dbReference>
<evidence type="ECO:0000256" key="23">
    <source>
        <dbReference type="ARBA" id="ARBA00048180"/>
    </source>
</evidence>
<evidence type="ECO:0000256" key="20">
    <source>
        <dbReference type="ARBA" id="ARBA00047734"/>
    </source>
</evidence>
<gene>
    <name evidence="25" type="ORF">C0068_08950</name>
</gene>
<dbReference type="EC" id="3.1.2.2" evidence="16"/>
<dbReference type="InterPro" id="IPR052365">
    <property type="entry name" value="THEM4/THEM5_acyl-CoA_thioest"/>
</dbReference>
<evidence type="ECO:0000256" key="6">
    <source>
        <dbReference type="ARBA" id="ARBA00022703"/>
    </source>
</evidence>
<evidence type="ECO:0000256" key="9">
    <source>
        <dbReference type="ARBA" id="ARBA00022946"/>
    </source>
</evidence>
<evidence type="ECO:0000256" key="5">
    <source>
        <dbReference type="ARBA" id="ARBA00022490"/>
    </source>
</evidence>
<dbReference type="GO" id="GO:0016790">
    <property type="term" value="F:thiolester hydrolase activity"/>
    <property type="evidence" value="ECO:0007669"/>
    <property type="project" value="UniProtKB-ARBA"/>
</dbReference>
<dbReference type="GO" id="GO:0005737">
    <property type="term" value="C:cytoplasm"/>
    <property type="evidence" value="ECO:0007669"/>
    <property type="project" value="UniProtKB-SubCell"/>
</dbReference>
<dbReference type="AlphaFoldDB" id="A0A2S4HHN4"/>
<dbReference type="GO" id="GO:0006631">
    <property type="term" value="P:fatty acid metabolic process"/>
    <property type="evidence" value="ECO:0007669"/>
    <property type="project" value="UniProtKB-KW"/>
</dbReference>
<comment type="caution">
    <text evidence="25">The sequence shown here is derived from an EMBL/GenBank/DDBJ whole genome shotgun (WGS) entry which is preliminary data.</text>
</comment>
<evidence type="ECO:0000313" key="26">
    <source>
        <dbReference type="Proteomes" id="UP000237222"/>
    </source>
</evidence>
<evidence type="ECO:0000256" key="13">
    <source>
        <dbReference type="ARBA" id="ARBA00035852"/>
    </source>
</evidence>
<keyword evidence="11" id="KW-0472">Membrane</keyword>
<name>A0A2S4HHN4_9GAMM</name>
<comment type="catalytic activity">
    <reaction evidence="23">
        <text>tetradecanoyl-CoA + H2O = tetradecanoate + CoA + H(+)</text>
        <dbReference type="Rhea" id="RHEA:40119"/>
        <dbReference type="ChEBI" id="CHEBI:15377"/>
        <dbReference type="ChEBI" id="CHEBI:15378"/>
        <dbReference type="ChEBI" id="CHEBI:30807"/>
        <dbReference type="ChEBI" id="CHEBI:57287"/>
        <dbReference type="ChEBI" id="CHEBI:57385"/>
    </reaction>
    <physiologicalReaction direction="left-to-right" evidence="23">
        <dbReference type="Rhea" id="RHEA:40120"/>
    </physiologicalReaction>
</comment>
<keyword evidence="6" id="KW-0053">Apoptosis</keyword>
<dbReference type="PANTHER" id="PTHR12418:SF19">
    <property type="entry name" value="ACYL-COENZYME A THIOESTERASE THEM4"/>
    <property type="match status" value="1"/>
</dbReference>
<dbReference type="EMBL" id="PQGG01000019">
    <property type="protein sequence ID" value="POP53201.1"/>
    <property type="molecule type" value="Genomic_DNA"/>
</dbReference>
<evidence type="ECO:0000256" key="22">
    <source>
        <dbReference type="ARBA" id="ARBA00048074"/>
    </source>
</evidence>
<comment type="catalytic activity">
    <reaction evidence="14">
        <text>(9Z)-octadecenoyl-CoA + H2O = (9Z)-octadecenoate + CoA + H(+)</text>
        <dbReference type="Rhea" id="RHEA:40139"/>
        <dbReference type="ChEBI" id="CHEBI:15377"/>
        <dbReference type="ChEBI" id="CHEBI:15378"/>
        <dbReference type="ChEBI" id="CHEBI:30823"/>
        <dbReference type="ChEBI" id="CHEBI:57287"/>
        <dbReference type="ChEBI" id="CHEBI:57387"/>
    </reaction>
    <physiologicalReaction direction="left-to-right" evidence="14">
        <dbReference type="Rhea" id="RHEA:40140"/>
    </physiologicalReaction>
</comment>
<proteinExistence type="inferred from homology"/>
<evidence type="ECO:0000256" key="17">
    <source>
        <dbReference type="ARBA" id="ARBA00040123"/>
    </source>
</evidence>
<protein>
    <recommendedName>
        <fullName evidence="17">Acyl-coenzyme A thioesterase THEM4</fullName>
        <ecNumber evidence="16">3.1.2.2</ecNumber>
    </recommendedName>
    <alternativeName>
        <fullName evidence="18">Thioesterase superfamily member 4</fullName>
    </alternativeName>
</protein>
<dbReference type="RefSeq" id="WP_103684143.1">
    <property type="nucleotide sequence ID" value="NZ_PQGG01000019.1"/>
</dbReference>
<evidence type="ECO:0000256" key="3">
    <source>
        <dbReference type="ARBA" id="ARBA00004632"/>
    </source>
</evidence>
<comment type="catalytic activity">
    <reaction evidence="13">
        <text>(5Z,8Z,11Z,14Z)-eicosatetraenoyl-CoA + H2O = (5Z,8Z,11Z,14Z)-eicosatetraenoate + CoA + H(+)</text>
        <dbReference type="Rhea" id="RHEA:40151"/>
        <dbReference type="ChEBI" id="CHEBI:15377"/>
        <dbReference type="ChEBI" id="CHEBI:15378"/>
        <dbReference type="ChEBI" id="CHEBI:32395"/>
        <dbReference type="ChEBI" id="CHEBI:57287"/>
        <dbReference type="ChEBI" id="CHEBI:57368"/>
    </reaction>
    <physiologicalReaction direction="left-to-right" evidence="13">
        <dbReference type="Rhea" id="RHEA:40152"/>
    </physiologicalReaction>
</comment>
<dbReference type="GO" id="GO:0016020">
    <property type="term" value="C:membrane"/>
    <property type="evidence" value="ECO:0007669"/>
    <property type="project" value="UniProtKB-SubCell"/>
</dbReference>
<evidence type="ECO:0000256" key="15">
    <source>
        <dbReference type="ARBA" id="ARBA00038456"/>
    </source>
</evidence>
<keyword evidence="5" id="KW-0963">Cytoplasm</keyword>
<keyword evidence="8" id="KW-0276">Fatty acid metabolism</keyword>
<dbReference type="InterPro" id="IPR029069">
    <property type="entry name" value="HotDog_dom_sf"/>
</dbReference>
<dbReference type="PANTHER" id="PTHR12418">
    <property type="entry name" value="ACYL-COENZYME A THIOESTERASE THEM4"/>
    <property type="match status" value="1"/>
</dbReference>
<keyword evidence="10" id="KW-0443">Lipid metabolism</keyword>
<evidence type="ECO:0000256" key="12">
    <source>
        <dbReference type="ARBA" id="ARBA00023273"/>
    </source>
</evidence>
<evidence type="ECO:0000256" key="16">
    <source>
        <dbReference type="ARBA" id="ARBA00038848"/>
    </source>
</evidence>
<dbReference type="Proteomes" id="UP000237222">
    <property type="component" value="Unassembled WGS sequence"/>
</dbReference>
<evidence type="ECO:0000259" key="24">
    <source>
        <dbReference type="Pfam" id="PF03061"/>
    </source>
</evidence>
<dbReference type="Pfam" id="PF03061">
    <property type="entry name" value="4HBT"/>
    <property type="match status" value="1"/>
</dbReference>
<evidence type="ECO:0000256" key="7">
    <source>
        <dbReference type="ARBA" id="ARBA00022801"/>
    </source>
</evidence>
<evidence type="ECO:0000313" key="25">
    <source>
        <dbReference type="EMBL" id="POP53201.1"/>
    </source>
</evidence>
<evidence type="ECO:0000256" key="11">
    <source>
        <dbReference type="ARBA" id="ARBA00023136"/>
    </source>
</evidence>
<dbReference type="InterPro" id="IPR006683">
    <property type="entry name" value="Thioestr_dom"/>
</dbReference>
<dbReference type="OrthoDB" id="5242242at2"/>
<keyword evidence="7" id="KW-0378">Hydrolase</keyword>
<evidence type="ECO:0000256" key="14">
    <source>
        <dbReference type="ARBA" id="ARBA00037002"/>
    </source>
</evidence>
<comment type="catalytic activity">
    <reaction evidence="20">
        <text>hexadecanoyl-CoA + H2O = hexadecanoate + CoA + H(+)</text>
        <dbReference type="Rhea" id="RHEA:16645"/>
        <dbReference type="ChEBI" id="CHEBI:7896"/>
        <dbReference type="ChEBI" id="CHEBI:15377"/>
        <dbReference type="ChEBI" id="CHEBI:15378"/>
        <dbReference type="ChEBI" id="CHEBI:57287"/>
        <dbReference type="ChEBI" id="CHEBI:57379"/>
        <dbReference type="EC" id="3.1.2.2"/>
    </reaction>
    <physiologicalReaction direction="left-to-right" evidence="20">
        <dbReference type="Rhea" id="RHEA:16646"/>
    </physiologicalReaction>
</comment>
<evidence type="ECO:0000256" key="1">
    <source>
        <dbReference type="ARBA" id="ARBA00004170"/>
    </source>
</evidence>
<evidence type="ECO:0000256" key="21">
    <source>
        <dbReference type="ARBA" id="ARBA00047969"/>
    </source>
</evidence>